<dbReference type="Proteomes" id="UP000828048">
    <property type="component" value="Chromosome 1"/>
</dbReference>
<gene>
    <name evidence="1" type="ORF">Vadar_017550</name>
</gene>
<proteinExistence type="predicted"/>
<comment type="caution">
    <text evidence="1">The sequence shown here is derived from an EMBL/GenBank/DDBJ whole genome shotgun (WGS) entry which is preliminary data.</text>
</comment>
<sequence>MSTALPSSTVSTDSTSILEHRFNSVSKTHIHDLKQQLFNVTKTTTFNAYFDTIQELSYKLAAVGTPLSNDDIIFHALHGLPEEFDTLQTALSARTGDLSFEELVTIVNGEEIRKNRTSGKIISWPNSWHSSSIFLAVNKSNTVVPGLSSYSSSVVPQGQPHPSYATQSQSAPPYYKAQPQPPMYPAT</sequence>
<dbReference type="EMBL" id="CM037151">
    <property type="protein sequence ID" value="KAH7843514.1"/>
    <property type="molecule type" value="Genomic_DNA"/>
</dbReference>
<name>A0ACB7XS15_9ERIC</name>
<reference evidence="1 2" key="1">
    <citation type="journal article" date="2021" name="Hortic Res">
        <title>High-quality reference genome and annotation aids understanding of berry development for evergreen blueberry (Vaccinium darrowii).</title>
        <authorList>
            <person name="Yu J."/>
            <person name="Hulse-Kemp A.M."/>
            <person name="Babiker E."/>
            <person name="Staton M."/>
        </authorList>
    </citation>
    <scope>NUCLEOTIDE SEQUENCE [LARGE SCALE GENOMIC DNA]</scope>
    <source>
        <strain evidence="2">cv. NJ 8807/NJ 8810</strain>
        <tissue evidence="1">Young leaf</tissue>
    </source>
</reference>
<protein>
    <submittedName>
        <fullName evidence="1">Uncharacterized protein</fullName>
    </submittedName>
</protein>
<organism evidence="1 2">
    <name type="scientific">Vaccinium darrowii</name>
    <dbReference type="NCBI Taxonomy" id="229202"/>
    <lineage>
        <taxon>Eukaryota</taxon>
        <taxon>Viridiplantae</taxon>
        <taxon>Streptophyta</taxon>
        <taxon>Embryophyta</taxon>
        <taxon>Tracheophyta</taxon>
        <taxon>Spermatophyta</taxon>
        <taxon>Magnoliopsida</taxon>
        <taxon>eudicotyledons</taxon>
        <taxon>Gunneridae</taxon>
        <taxon>Pentapetalae</taxon>
        <taxon>asterids</taxon>
        <taxon>Ericales</taxon>
        <taxon>Ericaceae</taxon>
        <taxon>Vaccinioideae</taxon>
        <taxon>Vaccinieae</taxon>
        <taxon>Vaccinium</taxon>
    </lineage>
</organism>
<evidence type="ECO:0000313" key="1">
    <source>
        <dbReference type="EMBL" id="KAH7843514.1"/>
    </source>
</evidence>
<evidence type="ECO:0000313" key="2">
    <source>
        <dbReference type="Proteomes" id="UP000828048"/>
    </source>
</evidence>
<accession>A0ACB7XS15</accession>
<keyword evidence="2" id="KW-1185">Reference proteome</keyword>